<protein>
    <submittedName>
        <fullName evidence="2">Uncharacterized protein</fullName>
    </submittedName>
</protein>
<dbReference type="Proteomes" id="UP000887540">
    <property type="component" value="Unplaced"/>
</dbReference>
<reference evidence="2" key="1">
    <citation type="submission" date="2022-11" db="UniProtKB">
        <authorList>
            <consortium name="WormBaseParasite"/>
        </authorList>
    </citation>
    <scope>IDENTIFICATION</scope>
</reference>
<name>A0A914EBX3_9BILA</name>
<proteinExistence type="predicted"/>
<sequence>MALFAIVANPIRLDGDGIGVVIDESFLTTRKAQGSSCSPIWSMVIWRNGARLQPIFSWCLYVIVERWTYFRLFNVIFVPEPPSIQTNGVLIEALLDSRDGCFIEEFATIAIL</sequence>
<accession>A0A914EBX3</accession>
<dbReference type="AlphaFoldDB" id="A0A914EBX3"/>
<evidence type="ECO:0000313" key="1">
    <source>
        <dbReference type="Proteomes" id="UP000887540"/>
    </source>
</evidence>
<organism evidence="1 2">
    <name type="scientific">Acrobeloides nanus</name>
    <dbReference type="NCBI Taxonomy" id="290746"/>
    <lineage>
        <taxon>Eukaryota</taxon>
        <taxon>Metazoa</taxon>
        <taxon>Ecdysozoa</taxon>
        <taxon>Nematoda</taxon>
        <taxon>Chromadorea</taxon>
        <taxon>Rhabditida</taxon>
        <taxon>Tylenchina</taxon>
        <taxon>Cephalobomorpha</taxon>
        <taxon>Cephaloboidea</taxon>
        <taxon>Cephalobidae</taxon>
        <taxon>Acrobeloides</taxon>
    </lineage>
</organism>
<evidence type="ECO:0000313" key="2">
    <source>
        <dbReference type="WBParaSite" id="ACRNAN_scaffold7159.g23171.t1"/>
    </source>
</evidence>
<keyword evidence="1" id="KW-1185">Reference proteome</keyword>
<dbReference type="WBParaSite" id="ACRNAN_scaffold7159.g23171.t1">
    <property type="protein sequence ID" value="ACRNAN_scaffold7159.g23171.t1"/>
    <property type="gene ID" value="ACRNAN_scaffold7159.g23171"/>
</dbReference>